<organism evidence="9 10">
    <name type="scientific">Alkalihalophilus pseudofirmus</name>
    <name type="common">Bacillus pseudofirmus</name>
    <dbReference type="NCBI Taxonomy" id="79885"/>
    <lineage>
        <taxon>Bacteria</taxon>
        <taxon>Bacillati</taxon>
        <taxon>Bacillota</taxon>
        <taxon>Bacilli</taxon>
        <taxon>Bacillales</taxon>
        <taxon>Bacillaceae</taxon>
        <taxon>Alkalihalophilus</taxon>
    </lineage>
</organism>
<keyword evidence="9" id="KW-0282">Flagellum</keyword>
<comment type="caution">
    <text evidence="9">The sequence shown here is derived from an EMBL/GenBank/DDBJ whole genome shotgun (WGS) entry which is preliminary data.</text>
</comment>
<dbReference type="AlphaFoldDB" id="A0AAJ2NMV4"/>
<dbReference type="PANTHER" id="PTHR34982:SF1">
    <property type="entry name" value="FLAGELLAR ASSEMBLY PROTEIN FLIH"/>
    <property type="match status" value="1"/>
</dbReference>
<evidence type="ECO:0000256" key="6">
    <source>
        <dbReference type="ARBA" id="ARBA00023225"/>
    </source>
</evidence>
<sequence>MSKVIKSVHSKSSFKQAKQIVIRKLSEDESFQPFIHAEEDTHVESFRTASTINSMDADEVVKQKLDEADQKVKQMIEHAELHIKEMYEQIEFDKSEAIKEQEYMYEQMKEEGYQAGLLKGREDGFNEYKESIEEANSIIMSAKDEFHKVVEEAESVIVNLAVELSRRVIGRGLDEFPEVWDQLVKQVIKEVQEHEDVKIYVHPDWFERTRQQKEELHLFLTHSEELYIYADPALAENGCVIETKYGRMDATIDHQLTQLKKQLHDRLEEA</sequence>
<dbReference type="GO" id="GO:0015031">
    <property type="term" value="P:protein transport"/>
    <property type="evidence" value="ECO:0007669"/>
    <property type="project" value="UniProtKB-KW"/>
</dbReference>
<dbReference type="InterPro" id="IPR051472">
    <property type="entry name" value="T3SS_Stator/FliH"/>
</dbReference>
<proteinExistence type="inferred from homology"/>
<gene>
    <name evidence="9" type="primary">fliH</name>
    <name evidence="9" type="ORF">RYX45_08775</name>
</gene>
<dbReference type="PANTHER" id="PTHR34982">
    <property type="entry name" value="YOP PROTEINS TRANSLOCATION PROTEIN L"/>
    <property type="match status" value="1"/>
</dbReference>
<keyword evidence="9" id="KW-0969">Cilium</keyword>
<evidence type="ECO:0000256" key="4">
    <source>
        <dbReference type="ARBA" id="ARBA00022795"/>
    </source>
</evidence>
<evidence type="ECO:0000313" key="9">
    <source>
        <dbReference type="EMBL" id="MDV2885275.1"/>
    </source>
</evidence>
<name>A0AAJ2NMV4_ALKPS</name>
<dbReference type="RefSeq" id="WP_075682655.1">
    <property type="nucleotide sequence ID" value="NZ_CP117835.1"/>
</dbReference>
<evidence type="ECO:0000256" key="7">
    <source>
        <dbReference type="NCBIfam" id="TIGR03825"/>
    </source>
</evidence>
<protein>
    <recommendedName>
        <fullName evidence="7">Flagellar assembly protein FliH</fullName>
    </recommendedName>
</protein>
<feature type="domain" description="Flagellar assembly protein FliH/Type III secretion system HrpE" evidence="8">
    <location>
        <begin position="131"/>
        <end position="259"/>
    </location>
</feature>
<reference evidence="9" key="1">
    <citation type="submission" date="2023-10" db="EMBL/GenBank/DDBJ databases">
        <title>Screening of Alkalihalophilus pseudofirmusBZ-TG-HK211 and Its Alleviation of Salt Stress on Rapeseed Growth.</title>
        <authorList>
            <person name="Zhao B."/>
            <person name="Guo T."/>
        </authorList>
    </citation>
    <scope>NUCLEOTIDE SEQUENCE</scope>
    <source>
        <strain evidence="9">BZ-TG-HK211</strain>
    </source>
</reference>
<dbReference type="GO" id="GO:0005829">
    <property type="term" value="C:cytosol"/>
    <property type="evidence" value="ECO:0007669"/>
    <property type="project" value="TreeGrafter"/>
</dbReference>
<evidence type="ECO:0000256" key="2">
    <source>
        <dbReference type="ARBA" id="ARBA00006602"/>
    </source>
</evidence>
<keyword evidence="4" id="KW-1005">Bacterial flagellum biogenesis</keyword>
<evidence type="ECO:0000256" key="1">
    <source>
        <dbReference type="ARBA" id="ARBA00003041"/>
    </source>
</evidence>
<dbReference type="InterPro" id="IPR018035">
    <property type="entry name" value="Flagellar_FliH/T3SS_HrpE"/>
</dbReference>
<dbReference type="InterPro" id="IPR022524">
    <property type="entry name" value="FliH_Bacilli"/>
</dbReference>
<keyword evidence="9" id="KW-0966">Cell projection</keyword>
<dbReference type="NCBIfam" id="TIGR03825">
    <property type="entry name" value="FliH_bacil"/>
    <property type="match status" value="1"/>
</dbReference>
<dbReference type="Pfam" id="PF02108">
    <property type="entry name" value="FliH"/>
    <property type="match status" value="1"/>
</dbReference>
<accession>A0AAJ2NMV4</accession>
<keyword evidence="3" id="KW-0813">Transport</keyword>
<comment type="function">
    <text evidence="1">Needed for flagellar regrowth and assembly.</text>
</comment>
<comment type="similarity">
    <text evidence="2">Belongs to the FliH family.</text>
</comment>
<keyword evidence="6" id="KW-1006">Bacterial flagellum protein export</keyword>
<evidence type="ECO:0000259" key="8">
    <source>
        <dbReference type="Pfam" id="PF02108"/>
    </source>
</evidence>
<evidence type="ECO:0000313" key="10">
    <source>
        <dbReference type="Proteomes" id="UP001285636"/>
    </source>
</evidence>
<keyword evidence="5" id="KW-0653">Protein transport</keyword>
<dbReference type="GO" id="GO:0044781">
    <property type="term" value="P:bacterial-type flagellum organization"/>
    <property type="evidence" value="ECO:0007669"/>
    <property type="project" value="UniProtKB-KW"/>
</dbReference>
<dbReference type="Proteomes" id="UP001285636">
    <property type="component" value="Unassembled WGS sequence"/>
</dbReference>
<evidence type="ECO:0000256" key="5">
    <source>
        <dbReference type="ARBA" id="ARBA00022927"/>
    </source>
</evidence>
<evidence type="ECO:0000256" key="3">
    <source>
        <dbReference type="ARBA" id="ARBA00022448"/>
    </source>
</evidence>
<dbReference type="EMBL" id="JAWJAY010000001">
    <property type="protein sequence ID" value="MDV2885275.1"/>
    <property type="molecule type" value="Genomic_DNA"/>
</dbReference>